<feature type="transmembrane region" description="Helical" evidence="5">
    <location>
        <begin position="41"/>
        <end position="61"/>
    </location>
</feature>
<name>A0A8J3JE50_9ACTN</name>
<feature type="transmembrane region" description="Helical" evidence="5">
    <location>
        <begin position="12"/>
        <end position="34"/>
    </location>
</feature>
<dbReference type="Proteomes" id="UP000601223">
    <property type="component" value="Unassembled WGS sequence"/>
</dbReference>
<accession>A0A8J3JE50</accession>
<proteinExistence type="predicted"/>
<reference evidence="7 8" key="1">
    <citation type="submission" date="2021-01" db="EMBL/GenBank/DDBJ databases">
        <title>Whole genome shotgun sequence of Catellatospora bangladeshensis NBRC 107357.</title>
        <authorList>
            <person name="Komaki H."/>
            <person name="Tamura T."/>
        </authorList>
    </citation>
    <scope>NUCLEOTIDE SEQUENCE [LARGE SCALE GENOMIC DNA]</scope>
    <source>
        <strain evidence="7 8">NBRC 107357</strain>
    </source>
</reference>
<evidence type="ECO:0000256" key="1">
    <source>
        <dbReference type="ARBA" id="ARBA00004141"/>
    </source>
</evidence>
<gene>
    <name evidence="7" type="ORF">Cba03nite_02410</name>
</gene>
<evidence type="ECO:0000256" key="3">
    <source>
        <dbReference type="ARBA" id="ARBA00022989"/>
    </source>
</evidence>
<dbReference type="RefSeq" id="WP_239125369.1">
    <property type="nucleotide sequence ID" value="NZ_BONF01000002.1"/>
</dbReference>
<dbReference type="GO" id="GO:0016020">
    <property type="term" value="C:membrane"/>
    <property type="evidence" value="ECO:0007669"/>
    <property type="project" value="UniProtKB-SubCell"/>
</dbReference>
<evidence type="ECO:0000313" key="7">
    <source>
        <dbReference type="EMBL" id="GIF78892.1"/>
    </source>
</evidence>
<organism evidence="7 8">
    <name type="scientific">Catellatospora bangladeshensis</name>
    <dbReference type="NCBI Taxonomy" id="310355"/>
    <lineage>
        <taxon>Bacteria</taxon>
        <taxon>Bacillati</taxon>
        <taxon>Actinomycetota</taxon>
        <taxon>Actinomycetes</taxon>
        <taxon>Micromonosporales</taxon>
        <taxon>Micromonosporaceae</taxon>
        <taxon>Catellatospora</taxon>
    </lineage>
</organism>
<dbReference type="AlphaFoldDB" id="A0A8J3JE50"/>
<dbReference type="Pfam" id="PF06271">
    <property type="entry name" value="RDD"/>
    <property type="match status" value="1"/>
</dbReference>
<evidence type="ECO:0000259" key="6">
    <source>
        <dbReference type="Pfam" id="PF06271"/>
    </source>
</evidence>
<comment type="caution">
    <text evidence="7">The sequence shown here is derived from an EMBL/GenBank/DDBJ whole genome shotgun (WGS) entry which is preliminary data.</text>
</comment>
<evidence type="ECO:0000256" key="2">
    <source>
        <dbReference type="ARBA" id="ARBA00022692"/>
    </source>
</evidence>
<evidence type="ECO:0000313" key="8">
    <source>
        <dbReference type="Proteomes" id="UP000601223"/>
    </source>
</evidence>
<feature type="domain" description="RDD" evidence="6">
    <location>
        <begin position="9"/>
        <end position="114"/>
    </location>
</feature>
<keyword evidence="3 5" id="KW-1133">Transmembrane helix</keyword>
<evidence type="ECO:0000256" key="4">
    <source>
        <dbReference type="ARBA" id="ARBA00023136"/>
    </source>
</evidence>
<sequence>MTDASLPAVPSLARRFGALLLDWMLCVLAAGLFADPMRDGWAAPVVLVAVYTFFVGLFGQTPGMRLAKITCLGVDTGQPVGLFRGALRGVLLALVVPALIMDGERRGLHDRAAGTLIRPAS</sequence>
<keyword evidence="4 5" id="KW-0472">Membrane</keyword>
<evidence type="ECO:0000256" key="5">
    <source>
        <dbReference type="SAM" id="Phobius"/>
    </source>
</evidence>
<protein>
    <recommendedName>
        <fullName evidence="6">RDD domain-containing protein</fullName>
    </recommendedName>
</protein>
<keyword evidence="2 5" id="KW-0812">Transmembrane</keyword>
<keyword evidence="8" id="KW-1185">Reference proteome</keyword>
<comment type="subcellular location">
    <subcellularLocation>
        <location evidence="1">Membrane</location>
        <topology evidence="1">Multi-pass membrane protein</topology>
    </subcellularLocation>
</comment>
<dbReference type="InterPro" id="IPR010432">
    <property type="entry name" value="RDD"/>
</dbReference>
<dbReference type="EMBL" id="BONF01000002">
    <property type="protein sequence ID" value="GIF78892.1"/>
    <property type="molecule type" value="Genomic_DNA"/>
</dbReference>